<keyword evidence="1" id="KW-0812">Transmembrane</keyword>
<keyword evidence="1" id="KW-0472">Membrane</keyword>
<keyword evidence="1" id="KW-1133">Transmembrane helix</keyword>
<dbReference type="SUPFAM" id="SSF48317">
    <property type="entry name" value="Acid phosphatase/Vanadium-dependent haloperoxidase"/>
    <property type="match status" value="1"/>
</dbReference>
<proteinExistence type="predicted"/>
<feature type="transmembrane region" description="Helical" evidence="1">
    <location>
        <begin position="137"/>
        <end position="157"/>
    </location>
</feature>
<dbReference type="PANTHER" id="PTHR14969">
    <property type="entry name" value="SPHINGOSINE-1-PHOSPHATE PHOSPHOHYDROLASE"/>
    <property type="match status" value="1"/>
</dbReference>
<dbReference type="AlphaFoldDB" id="A0AAD6TKV5"/>
<organism evidence="3 4">
    <name type="scientific">Mycena alexandri</name>
    <dbReference type="NCBI Taxonomy" id="1745969"/>
    <lineage>
        <taxon>Eukaryota</taxon>
        <taxon>Fungi</taxon>
        <taxon>Dikarya</taxon>
        <taxon>Basidiomycota</taxon>
        <taxon>Agaricomycotina</taxon>
        <taxon>Agaricomycetes</taxon>
        <taxon>Agaricomycetidae</taxon>
        <taxon>Agaricales</taxon>
        <taxon>Marasmiineae</taxon>
        <taxon>Mycenaceae</taxon>
        <taxon>Mycena</taxon>
    </lineage>
</organism>
<dbReference type="EMBL" id="JARJCM010000002">
    <property type="protein sequence ID" value="KAJ7046765.1"/>
    <property type="molecule type" value="Genomic_DNA"/>
</dbReference>
<keyword evidence="4" id="KW-1185">Reference proteome</keyword>
<evidence type="ECO:0000259" key="2">
    <source>
        <dbReference type="SMART" id="SM00014"/>
    </source>
</evidence>
<dbReference type="Gene3D" id="1.20.144.10">
    <property type="entry name" value="Phosphatidic acid phosphatase type 2/haloperoxidase"/>
    <property type="match status" value="1"/>
</dbReference>
<feature type="transmembrane region" description="Helical" evidence="1">
    <location>
        <begin position="78"/>
        <end position="100"/>
    </location>
</feature>
<gene>
    <name evidence="3" type="ORF">C8F04DRAFT_1061672</name>
</gene>
<dbReference type="PANTHER" id="PTHR14969:SF13">
    <property type="entry name" value="AT30094P"/>
    <property type="match status" value="1"/>
</dbReference>
<protein>
    <recommendedName>
        <fullName evidence="2">Phosphatidic acid phosphatase type 2/haloperoxidase domain-containing protein</fullName>
    </recommendedName>
</protein>
<dbReference type="GO" id="GO:0042392">
    <property type="term" value="F:sphingosine-1-phosphate phosphatase activity"/>
    <property type="evidence" value="ECO:0007669"/>
    <property type="project" value="TreeGrafter"/>
</dbReference>
<feature type="domain" description="Phosphatidic acid phosphatase type 2/haloperoxidase" evidence="2">
    <location>
        <begin position="40"/>
        <end position="155"/>
    </location>
</feature>
<name>A0AAD6TKV5_9AGAR</name>
<feature type="transmembrane region" description="Helical" evidence="1">
    <location>
        <begin position="112"/>
        <end position="132"/>
    </location>
</feature>
<dbReference type="SMART" id="SM00014">
    <property type="entry name" value="acidPPc"/>
    <property type="match status" value="1"/>
</dbReference>
<evidence type="ECO:0000256" key="1">
    <source>
        <dbReference type="SAM" id="Phobius"/>
    </source>
</evidence>
<evidence type="ECO:0000313" key="4">
    <source>
        <dbReference type="Proteomes" id="UP001218188"/>
    </source>
</evidence>
<dbReference type="Proteomes" id="UP001218188">
    <property type="component" value="Unassembled WGS sequence"/>
</dbReference>
<accession>A0AAD6TKV5</accession>
<feature type="transmembrane region" description="Helical" evidence="1">
    <location>
        <begin position="12"/>
        <end position="34"/>
    </location>
</feature>
<comment type="caution">
    <text evidence="3">The sequence shown here is derived from an EMBL/GenBank/DDBJ whole genome shotgun (WGS) entry which is preliminary data.</text>
</comment>
<dbReference type="InterPro" id="IPR000326">
    <property type="entry name" value="PAP2/HPO"/>
</dbReference>
<feature type="transmembrane region" description="Helical" evidence="1">
    <location>
        <begin position="40"/>
        <end position="57"/>
    </location>
</feature>
<sequence>MSSSSQNWQRPWWLSFLDRTNITVTAITTISILLTRSAGVAYVGAGAVACSLSVKVLKRGIQQPRPVLGKKKSYGMPSTHSASSGFFLAYVPLACLYLPLHPSVPGGVVARVLVPVVVVPWAAMIVLSRVWLGHHTWAQVTVGCAYGIVFAGMWFMLWTQGLVEYGRTAEDLADSIFGWR</sequence>
<dbReference type="Pfam" id="PF01569">
    <property type="entry name" value="PAP2"/>
    <property type="match status" value="1"/>
</dbReference>
<evidence type="ECO:0000313" key="3">
    <source>
        <dbReference type="EMBL" id="KAJ7046765.1"/>
    </source>
</evidence>
<dbReference type="InterPro" id="IPR036938">
    <property type="entry name" value="PAP2/HPO_sf"/>
</dbReference>
<reference evidence="3" key="1">
    <citation type="submission" date="2023-03" db="EMBL/GenBank/DDBJ databases">
        <title>Massive genome expansion in bonnet fungi (Mycena s.s.) driven by repeated elements and novel gene families across ecological guilds.</title>
        <authorList>
            <consortium name="Lawrence Berkeley National Laboratory"/>
            <person name="Harder C.B."/>
            <person name="Miyauchi S."/>
            <person name="Viragh M."/>
            <person name="Kuo A."/>
            <person name="Thoen E."/>
            <person name="Andreopoulos B."/>
            <person name="Lu D."/>
            <person name="Skrede I."/>
            <person name="Drula E."/>
            <person name="Henrissat B."/>
            <person name="Morin E."/>
            <person name="Kohler A."/>
            <person name="Barry K."/>
            <person name="LaButti K."/>
            <person name="Morin E."/>
            <person name="Salamov A."/>
            <person name="Lipzen A."/>
            <person name="Mereny Z."/>
            <person name="Hegedus B."/>
            <person name="Baldrian P."/>
            <person name="Stursova M."/>
            <person name="Weitz H."/>
            <person name="Taylor A."/>
            <person name="Grigoriev I.V."/>
            <person name="Nagy L.G."/>
            <person name="Martin F."/>
            <person name="Kauserud H."/>
        </authorList>
    </citation>
    <scope>NUCLEOTIDE SEQUENCE</scope>
    <source>
        <strain evidence="3">CBHHK200</strain>
    </source>
</reference>